<evidence type="ECO:0000313" key="2">
    <source>
        <dbReference type="EMBL" id="CCD48082.1"/>
    </source>
</evidence>
<keyword evidence="1" id="KW-1133">Transmembrane helix</keyword>
<dbReference type="AlphaFoldDB" id="G2Y630"/>
<reference evidence="3" key="1">
    <citation type="journal article" date="2011" name="PLoS Genet.">
        <title>Genomic analysis of the necrotrophic fungal pathogens Sclerotinia sclerotiorum and Botrytis cinerea.</title>
        <authorList>
            <person name="Amselem J."/>
            <person name="Cuomo C.A."/>
            <person name="van Kan J.A."/>
            <person name="Viaud M."/>
            <person name="Benito E.P."/>
            <person name="Couloux A."/>
            <person name="Coutinho P.M."/>
            <person name="de Vries R.P."/>
            <person name="Dyer P.S."/>
            <person name="Fillinger S."/>
            <person name="Fournier E."/>
            <person name="Gout L."/>
            <person name="Hahn M."/>
            <person name="Kohn L."/>
            <person name="Lapalu N."/>
            <person name="Plummer K.M."/>
            <person name="Pradier J.M."/>
            <person name="Quevillon E."/>
            <person name="Sharon A."/>
            <person name="Simon A."/>
            <person name="ten Have A."/>
            <person name="Tudzynski B."/>
            <person name="Tudzynski P."/>
            <person name="Wincker P."/>
            <person name="Andrew M."/>
            <person name="Anthouard V."/>
            <person name="Beever R.E."/>
            <person name="Beffa R."/>
            <person name="Benoit I."/>
            <person name="Bouzid O."/>
            <person name="Brault B."/>
            <person name="Chen Z."/>
            <person name="Choquer M."/>
            <person name="Collemare J."/>
            <person name="Cotton P."/>
            <person name="Danchin E.G."/>
            <person name="Da Silva C."/>
            <person name="Gautier A."/>
            <person name="Giraud C."/>
            <person name="Giraud T."/>
            <person name="Gonzalez C."/>
            <person name="Grossetete S."/>
            <person name="Guldener U."/>
            <person name="Henrissat B."/>
            <person name="Howlett B.J."/>
            <person name="Kodira C."/>
            <person name="Kretschmer M."/>
            <person name="Lappartient A."/>
            <person name="Leroch M."/>
            <person name="Levis C."/>
            <person name="Mauceli E."/>
            <person name="Neuveglise C."/>
            <person name="Oeser B."/>
            <person name="Pearson M."/>
            <person name="Poulain J."/>
            <person name="Poussereau N."/>
            <person name="Quesneville H."/>
            <person name="Rascle C."/>
            <person name="Schumacher J."/>
            <person name="Segurens B."/>
            <person name="Sexton A."/>
            <person name="Silva E."/>
            <person name="Sirven C."/>
            <person name="Soanes D.M."/>
            <person name="Talbot N.J."/>
            <person name="Templeton M."/>
            <person name="Yandava C."/>
            <person name="Yarden O."/>
            <person name="Zeng Q."/>
            <person name="Rollins J.A."/>
            <person name="Lebrun M.H."/>
            <person name="Dickman M."/>
        </authorList>
    </citation>
    <scope>NUCLEOTIDE SEQUENCE [LARGE SCALE GENOMIC DNA]</scope>
    <source>
        <strain evidence="3">T4</strain>
    </source>
</reference>
<dbReference type="EMBL" id="FQ790291">
    <property type="protein sequence ID" value="CCD48082.1"/>
    <property type="molecule type" value="Genomic_DNA"/>
</dbReference>
<sequence length="49" mass="5610">MISMSRTSRTLYINTVVGIAVFLILAAASFGLWALVNFFQMLLRIWIEM</sequence>
<name>G2Y630_BOTF4</name>
<evidence type="ECO:0000256" key="1">
    <source>
        <dbReference type="SAM" id="Phobius"/>
    </source>
</evidence>
<dbReference type="InParanoid" id="G2Y630"/>
<protein>
    <submittedName>
        <fullName evidence="2">Uncharacterized protein</fullName>
    </submittedName>
</protein>
<gene>
    <name evidence="2" type="ORF">BofuT4_uP110950.1</name>
</gene>
<proteinExistence type="predicted"/>
<keyword evidence="1" id="KW-0812">Transmembrane</keyword>
<organism evidence="2 3">
    <name type="scientific">Botryotinia fuckeliana (strain T4)</name>
    <name type="common">Noble rot fungus</name>
    <name type="synonym">Botrytis cinerea</name>
    <dbReference type="NCBI Taxonomy" id="999810"/>
    <lineage>
        <taxon>Eukaryota</taxon>
        <taxon>Fungi</taxon>
        <taxon>Dikarya</taxon>
        <taxon>Ascomycota</taxon>
        <taxon>Pezizomycotina</taxon>
        <taxon>Leotiomycetes</taxon>
        <taxon>Helotiales</taxon>
        <taxon>Sclerotiniaceae</taxon>
        <taxon>Botrytis</taxon>
    </lineage>
</organism>
<dbReference type="HOGENOM" id="CLU_3142868_0_0_1"/>
<feature type="transmembrane region" description="Helical" evidence="1">
    <location>
        <begin position="12"/>
        <end position="36"/>
    </location>
</feature>
<dbReference type="Proteomes" id="UP000008177">
    <property type="component" value="Unplaced contigs"/>
</dbReference>
<keyword evidence="1" id="KW-0472">Membrane</keyword>
<evidence type="ECO:0000313" key="3">
    <source>
        <dbReference type="Proteomes" id="UP000008177"/>
    </source>
</evidence>
<accession>G2Y630</accession>